<protein>
    <submittedName>
        <fullName evidence="1">Uncharacterized protein</fullName>
    </submittedName>
</protein>
<organism evidence="1">
    <name type="scientific">Myoviridae sp. ct1AP5</name>
    <dbReference type="NCBI Taxonomy" id="2825017"/>
    <lineage>
        <taxon>Viruses</taxon>
        <taxon>Duplodnaviria</taxon>
        <taxon>Heunggongvirae</taxon>
        <taxon>Uroviricota</taxon>
        <taxon>Caudoviricetes</taxon>
    </lineage>
</organism>
<name>A0A8S5UE84_9CAUD</name>
<evidence type="ECO:0000313" key="1">
    <source>
        <dbReference type="EMBL" id="DAF92686.1"/>
    </source>
</evidence>
<reference evidence="1" key="1">
    <citation type="journal article" date="2021" name="Proc. Natl. Acad. Sci. U.S.A.">
        <title>A Catalog of Tens of Thousands of Viruses from Human Metagenomes Reveals Hidden Associations with Chronic Diseases.</title>
        <authorList>
            <person name="Tisza M.J."/>
            <person name="Buck C.B."/>
        </authorList>
    </citation>
    <scope>NUCLEOTIDE SEQUENCE</scope>
    <source>
        <strain evidence="1">Ct1AP5</strain>
    </source>
</reference>
<proteinExistence type="predicted"/>
<accession>A0A8S5UE84</accession>
<dbReference type="EMBL" id="BK016070">
    <property type="protein sequence ID" value="DAF92686.1"/>
    <property type="molecule type" value="Genomic_DNA"/>
</dbReference>
<sequence>MEVYGIDKNFNKHPIFEKIYPVNSTYTSVDSANPKELFGGNWELVEKNHPTYTIVASEIKEGLGTAYIDLISWSQIVMAFQNEYNIEPTMQDLDENGNNNTVFVDVSNGHVEAAYIKMFNISWAHRNNNERVVVVELNQNANVGQRVRINYKMSFVDKTVTYYKWKRVS</sequence>